<organism evidence="1 2">
    <name type="scientific">Candidatus Methanomassiliicoccus intestinalis</name>
    <dbReference type="NCBI Taxonomy" id="1406512"/>
    <lineage>
        <taxon>Archaea</taxon>
        <taxon>Methanobacteriati</taxon>
        <taxon>Thermoplasmatota</taxon>
        <taxon>Thermoplasmata</taxon>
        <taxon>Methanomassiliicoccales</taxon>
        <taxon>Methanomassiliicoccaceae</taxon>
        <taxon>Methanomassiliicoccus</taxon>
    </lineage>
</organism>
<dbReference type="AlphaFoldDB" id="A0A8J8TE14"/>
<gene>
    <name evidence="1" type="ORF">A3207_07385</name>
</gene>
<proteinExistence type="predicted"/>
<accession>A0A8J8TE14</accession>
<dbReference type="EMBL" id="LVVT01000007">
    <property type="protein sequence ID" value="TQS84127.1"/>
    <property type="molecule type" value="Genomic_DNA"/>
</dbReference>
<evidence type="ECO:0000313" key="1">
    <source>
        <dbReference type="EMBL" id="TQS84127.1"/>
    </source>
</evidence>
<reference evidence="1" key="1">
    <citation type="submission" date="2016-03" db="EMBL/GenBank/DDBJ databases">
        <authorList>
            <person name="Borrel G."/>
            <person name="Mccann A."/>
            <person name="O'Toole P.W."/>
        </authorList>
    </citation>
    <scope>NUCLEOTIDE SEQUENCE</scope>
    <source>
        <strain evidence="1">183</strain>
    </source>
</reference>
<dbReference type="InterPro" id="IPR038475">
    <property type="entry name" value="RecG_C_sf"/>
</dbReference>
<evidence type="ECO:0000313" key="2">
    <source>
        <dbReference type="Proteomes" id="UP000752814"/>
    </source>
</evidence>
<dbReference type="Gene3D" id="3.30.565.60">
    <property type="match status" value="1"/>
</dbReference>
<evidence type="ECO:0008006" key="3">
    <source>
        <dbReference type="Google" id="ProtNLM"/>
    </source>
</evidence>
<protein>
    <recommendedName>
        <fullName evidence="3">ATP-dependent DNA helicase RecG C-terminal domain-containing protein</fullName>
    </recommendedName>
</protein>
<dbReference type="Proteomes" id="UP000752814">
    <property type="component" value="Unassembled WGS sequence"/>
</dbReference>
<dbReference type="RefSeq" id="WP_400194933.1">
    <property type="nucleotide sequence ID" value="NZ_CAYAYE010000028.1"/>
</dbReference>
<name>A0A8J8TE14_9ARCH</name>
<sequence length="83" mass="9631">MPRNRELMRVFKDVDLVEQLGSGMSRILHTYDQSIFDISDNFIRAIFPFTESLDHDGTINGKINGKINEIEKDLIVKDKLSKY</sequence>
<comment type="caution">
    <text evidence="1">The sequence shown here is derived from an EMBL/GenBank/DDBJ whole genome shotgun (WGS) entry which is preliminary data.</text>
</comment>